<reference evidence="2" key="1">
    <citation type="submission" date="2018-11" db="EMBL/GenBank/DDBJ databases">
        <authorList>
            <person name="Grassa J C."/>
        </authorList>
    </citation>
    <scope>NUCLEOTIDE SEQUENCE [LARGE SCALE GENOMIC DNA]</scope>
</reference>
<feature type="coiled-coil region" evidence="1">
    <location>
        <begin position="138"/>
        <end position="172"/>
    </location>
</feature>
<evidence type="ECO:0000256" key="1">
    <source>
        <dbReference type="SAM" id="Coils"/>
    </source>
</evidence>
<evidence type="ECO:0000313" key="3">
    <source>
        <dbReference type="Proteomes" id="UP000596661"/>
    </source>
</evidence>
<keyword evidence="1" id="KW-0175">Coiled coil</keyword>
<dbReference type="EnsemblPlants" id="evm.model.04.657">
    <property type="protein sequence ID" value="cds.evm.model.04.657"/>
    <property type="gene ID" value="evm.TU.04.657"/>
</dbReference>
<dbReference type="Gramene" id="evm.model.04.657">
    <property type="protein sequence ID" value="cds.evm.model.04.657"/>
    <property type="gene ID" value="evm.TU.04.657"/>
</dbReference>
<evidence type="ECO:0000313" key="2">
    <source>
        <dbReference type="EnsemblPlants" id="cds.evm.model.04.657"/>
    </source>
</evidence>
<sequence length="260" mass="29669">MTEEQRMFADKMSQKRMIKISKASDAMAIAKLTTAKKSKTEGSKQVFESNFTDVPLTPSSLGICTTIKRNADFLDPEVVDETLGPTGVANNRVADAYKILQVMLFIRENYPVLEKKNKKLIADNAFLKLENGKYVEKERKLEETIKSLKGELEEVKKELIDEKKRTEDLACEAEQVALTAVIKTRGELMIEYQDGKNEDCDVAGELKLTVPTWVWMLMVRGLSNLNMLLLRKKLLRYLTLVLQMNVKNPRQMVSFVLHYA</sequence>
<organism evidence="2 3">
    <name type="scientific">Cannabis sativa</name>
    <name type="common">Hemp</name>
    <name type="synonym">Marijuana</name>
    <dbReference type="NCBI Taxonomy" id="3483"/>
    <lineage>
        <taxon>Eukaryota</taxon>
        <taxon>Viridiplantae</taxon>
        <taxon>Streptophyta</taxon>
        <taxon>Embryophyta</taxon>
        <taxon>Tracheophyta</taxon>
        <taxon>Spermatophyta</taxon>
        <taxon>Magnoliopsida</taxon>
        <taxon>eudicotyledons</taxon>
        <taxon>Gunneridae</taxon>
        <taxon>Pentapetalae</taxon>
        <taxon>rosids</taxon>
        <taxon>fabids</taxon>
        <taxon>Rosales</taxon>
        <taxon>Cannabaceae</taxon>
        <taxon>Cannabis</taxon>
    </lineage>
</organism>
<protein>
    <submittedName>
        <fullName evidence="2">Uncharacterized protein</fullName>
    </submittedName>
</protein>
<proteinExistence type="predicted"/>
<name>A0A803PI98_CANSA</name>
<accession>A0A803PI98</accession>
<keyword evidence="3" id="KW-1185">Reference proteome</keyword>
<dbReference type="EMBL" id="UZAU01000366">
    <property type="status" value="NOT_ANNOTATED_CDS"/>
    <property type="molecule type" value="Genomic_DNA"/>
</dbReference>
<dbReference type="Proteomes" id="UP000596661">
    <property type="component" value="Chromosome 4"/>
</dbReference>
<reference evidence="2" key="2">
    <citation type="submission" date="2021-03" db="UniProtKB">
        <authorList>
            <consortium name="EnsemblPlants"/>
        </authorList>
    </citation>
    <scope>IDENTIFICATION</scope>
</reference>
<dbReference type="AlphaFoldDB" id="A0A803PI98"/>